<protein>
    <submittedName>
        <fullName evidence="3">Gfo/Idh/MocA family oxidoreductase</fullName>
    </submittedName>
</protein>
<gene>
    <name evidence="3" type="ORF">HYZ11_01200</name>
</gene>
<feature type="domain" description="GFO/IDH/MocA-like oxidoreductase" evidence="2">
    <location>
        <begin position="131"/>
        <end position="256"/>
    </location>
</feature>
<dbReference type="PANTHER" id="PTHR43377:SF1">
    <property type="entry name" value="BILIVERDIN REDUCTASE A"/>
    <property type="match status" value="1"/>
</dbReference>
<dbReference type="InterPro" id="IPR036291">
    <property type="entry name" value="NAD(P)-bd_dom_sf"/>
</dbReference>
<evidence type="ECO:0000259" key="2">
    <source>
        <dbReference type="Pfam" id="PF22725"/>
    </source>
</evidence>
<evidence type="ECO:0000313" key="3">
    <source>
        <dbReference type="EMBL" id="MBI3126205.1"/>
    </source>
</evidence>
<dbReference type="EMBL" id="JACPUR010000001">
    <property type="protein sequence ID" value="MBI3126205.1"/>
    <property type="molecule type" value="Genomic_DNA"/>
</dbReference>
<reference evidence="3" key="1">
    <citation type="submission" date="2020-07" db="EMBL/GenBank/DDBJ databases">
        <title>Huge and variable diversity of episymbiotic CPR bacteria and DPANN archaea in groundwater ecosystems.</title>
        <authorList>
            <person name="He C.Y."/>
            <person name="Keren R."/>
            <person name="Whittaker M."/>
            <person name="Farag I.F."/>
            <person name="Doudna J."/>
            <person name="Cate J.H.D."/>
            <person name="Banfield J.F."/>
        </authorList>
    </citation>
    <scope>NUCLEOTIDE SEQUENCE</scope>
    <source>
        <strain evidence="3">NC_groundwater_763_Ag_S-0.2um_68_21</strain>
    </source>
</reference>
<accession>A0A932ML49</accession>
<dbReference type="InterPro" id="IPR055170">
    <property type="entry name" value="GFO_IDH_MocA-like_dom"/>
</dbReference>
<proteinExistence type="predicted"/>
<dbReference type="Gene3D" id="3.30.360.10">
    <property type="entry name" value="Dihydrodipicolinate Reductase, domain 2"/>
    <property type="match status" value="1"/>
</dbReference>
<dbReference type="AlphaFoldDB" id="A0A932ML49"/>
<organism evidence="3 4">
    <name type="scientific">Tectimicrobiota bacterium</name>
    <dbReference type="NCBI Taxonomy" id="2528274"/>
    <lineage>
        <taxon>Bacteria</taxon>
        <taxon>Pseudomonadati</taxon>
        <taxon>Nitrospinota/Tectimicrobiota group</taxon>
        <taxon>Candidatus Tectimicrobiota</taxon>
    </lineage>
</organism>
<sequence length="352" mass="38527">MKTIGVAVIGAGNIGTLRAHSCAQIPQIDYLSICEKVPEKLDRLAESVRADQATTKYEEAIRNDKVGAVIVSTDEEYHHGPAALAAELGKPVLIEKPFVLDLKQADDIIAKAKKSGAEVFVGYTQRFRRRYLLAKQAAHAGQLGDIVMALGKIYVTRAVGEAVARRSPNTTPSINTLTYLVDMILWYMEGKKPVEVYARSASKVFKPYNRDDFQWMIVTFDDGSVATMGTSWLLPHHWPAYTATMEIDLQGTKGSLNIDDAHRDIVLAPGEPIPCPYTPEHQVKVAFLGSAMPGDFVLGEFFGPMKEETDAFVRRILGRGGVGLATAEHGRQVLALTMAADRSCKEGKPVNL</sequence>
<dbReference type="InterPro" id="IPR051450">
    <property type="entry name" value="Gfo/Idh/MocA_Oxidoreductases"/>
</dbReference>
<name>A0A932ML49_UNCTE</name>
<dbReference type="PANTHER" id="PTHR43377">
    <property type="entry name" value="BILIVERDIN REDUCTASE A"/>
    <property type="match status" value="1"/>
</dbReference>
<evidence type="ECO:0000313" key="4">
    <source>
        <dbReference type="Proteomes" id="UP000782312"/>
    </source>
</evidence>
<dbReference type="Pfam" id="PF01408">
    <property type="entry name" value="GFO_IDH_MocA"/>
    <property type="match status" value="1"/>
</dbReference>
<dbReference type="Gene3D" id="3.40.50.720">
    <property type="entry name" value="NAD(P)-binding Rossmann-like Domain"/>
    <property type="match status" value="1"/>
</dbReference>
<feature type="domain" description="Gfo/Idh/MocA-like oxidoreductase N-terminal" evidence="1">
    <location>
        <begin position="4"/>
        <end position="123"/>
    </location>
</feature>
<dbReference type="SUPFAM" id="SSF55347">
    <property type="entry name" value="Glyceraldehyde-3-phosphate dehydrogenase-like, C-terminal domain"/>
    <property type="match status" value="1"/>
</dbReference>
<dbReference type="GO" id="GO:0000166">
    <property type="term" value="F:nucleotide binding"/>
    <property type="evidence" value="ECO:0007669"/>
    <property type="project" value="InterPro"/>
</dbReference>
<evidence type="ECO:0000259" key="1">
    <source>
        <dbReference type="Pfam" id="PF01408"/>
    </source>
</evidence>
<dbReference type="SUPFAM" id="SSF51735">
    <property type="entry name" value="NAD(P)-binding Rossmann-fold domains"/>
    <property type="match status" value="1"/>
</dbReference>
<comment type="caution">
    <text evidence="3">The sequence shown here is derived from an EMBL/GenBank/DDBJ whole genome shotgun (WGS) entry which is preliminary data.</text>
</comment>
<dbReference type="Pfam" id="PF22725">
    <property type="entry name" value="GFO_IDH_MocA_C3"/>
    <property type="match status" value="1"/>
</dbReference>
<dbReference type="Proteomes" id="UP000782312">
    <property type="component" value="Unassembled WGS sequence"/>
</dbReference>
<dbReference type="InterPro" id="IPR000683">
    <property type="entry name" value="Gfo/Idh/MocA-like_OxRdtase_N"/>
</dbReference>